<dbReference type="Pfam" id="PF01370">
    <property type="entry name" value="Epimerase"/>
    <property type="match status" value="1"/>
</dbReference>
<dbReference type="RefSeq" id="WP_142506320.1">
    <property type="nucleotide sequence ID" value="NZ_FXTI01000010.1"/>
</dbReference>
<dbReference type="Proteomes" id="UP000315636">
    <property type="component" value="Unassembled WGS sequence"/>
</dbReference>
<evidence type="ECO:0000256" key="1">
    <source>
        <dbReference type="ARBA" id="ARBA00007637"/>
    </source>
</evidence>
<proteinExistence type="inferred from homology"/>
<gene>
    <name evidence="3" type="ORF">SAMN06264849_11034</name>
</gene>
<dbReference type="PANTHER" id="PTHR43000">
    <property type="entry name" value="DTDP-D-GLUCOSE 4,6-DEHYDRATASE-RELATED"/>
    <property type="match status" value="1"/>
</dbReference>
<dbReference type="InterPro" id="IPR001509">
    <property type="entry name" value="Epimerase_deHydtase"/>
</dbReference>
<reference evidence="3 4" key="1">
    <citation type="submission" date="2017-05" db="EMBL/GenBank/DDBJ databases">
        <authorList>
            <person name="Varghese N."/>
            <person name="Submissions S."/>
        </authorList>
    </citation>
    <scope>NUCLEOTIDE SEQUENCE [LARGE SCALE GENOMIC DNA]</scope>
    <source>
        <strain evidence="3 4">DSM 45474</strain>
    </source>
</reference>
<keyword evidence="4" id="KW-1185">Reference proteome</keyword>
<evidence type="ECO:0000259" key="2">
    <source>
        <dbReference type="Pfam" id="PF01370"/>
    </source>
</evidence>
<name>A0A521ERC2_9BACL</name>
<dbReference type="AlphaFoldDB" id="A0A521ERC2"/>
<dbReference type="EMBL" id="FXTI01000010">
    <property type="protein sequence ID" value="SMO85650.1"/>
    <property type="molecule type" value="Genomic_DNA"/>
</dbReference>
<dbReference type="SUPFAM" id="SSF51735">
    <property type="entry name" value="NAD(P)-binding Rossmann-fold domains"/>
    <property type="match status" value="1"/>
</dbReference>
<sequence length="312" mass="35255">MKVLVTGGAGFIGSHVVDTYIQHGHEVVVVDHLRSQKKKRVHDQARFYNVDIRSEQFEWVVEQEQPDIINHHAAQKSVPYSVKDPLYDADMNVMGFLNVLEACVKHQVNKIICASSGGALAGNKIPATEDLEPQFTSPYAISKYIGEKYLHFYSSHYGLNYTVLRYSNVYGPRQKADGESGAIPIFFNNYLANQPSVLMAYPDQPRGTTRDYIHVRDVAYANLLALDRGENEIIHIASGEEIHMEEIYELMQEVLGHELPLFRKGPRDGDVKRSCLDPSKAKEILGWEATVSLREGIEELRELHQCVKGEIS</sequence>
<dbReference type="Gene3D" id="3.90.25.10">
    <property type="entry name" value="UDP-galactose 4-epimerase, domain 1"/>
    <property type="match status" value="1"/>
</dbReference>
<evidence type="ECO:0000313" key="3">
    <source>
        <dbReference type="EMBL" id="SMO85650.1"/>
    </source>
</evidence>
<evidence type="ECO:0000313" key="4">
    <source>
        <dbReference type="Proteomes" id="UP000315636"/>
    </source>
</evidence>
<feature type="domain" description="NAD-dependent epimerase/dehydratase" evidence="2">
    <location>
        <begin position="3"/>
        <end position="236"/>
    </location>
</feature>
<dbReference type="OrthoDB" id="181047at2"/>
<protein>
    <submittedName>
        <fullName evidence="3">UDP-glucose 4-epimerase</fullName>
    </submittedName>
</protein>
<accession>A0A521ERC2</accession>
<dbReference type="InterPro" id="IPR036291">
    <property type="entry name" value="NAD(P)-bd_dom_sf"/>
</dbReference>
<organism evidence="3 4">
    <name type="scientific">Melghirimyces algeriensis</name>
    <dbReference type="NCBI Taxonomy" id="910412"/>
    <lineage>
        <taxon>Bacteria</taxon>
        <taxon>Bacillati</taxon>
        <taxon>Bacillota</taxon>
        <taxon>Bacilli</taxon>
        <taxon>Bacillales</taxon>
        <taxon>Thermoactinomycetaceae</taxon>
        <taxon>Melghirimyces</taxon>
    </lineage>
</organism>
<dbReference type="Gene3D" id="3.40.50.720">
    <property type="entry name" value="NAD(P)-binding Rossmann-like Domain"/>
    <property type="match status" value="1"/>
</dbReference>
<comment type="similarity">
    <text evidence="1">Belongs to the NAD(P)-dependent epimerase/dehydratase family.</text>
</comment>